<keyword evidence="2" id="KW-0805">Transcription regulation</keyword>
<reference evidence="7" key="1">
    <citation type="submission" date="2020-02" db="EMBL/GenBank/DDBJ databases">
        <authorList>
            <person name="Scholz U."/>
            <person name="Mascher M."/>
            <person name="Fiebig A."/>
        </authorList>
    </citation>
    <scope>NUCLEOTIDE SEQUENCE</scope>
</reference>
<evidence type="ECO:0000256" key="2">
    <source>
        <dbReference type="ARBA" id="ARBA00023015"/>
    </source>
</evidence>
<evidence type="ECO:0000313" key="8">
    <source>
        <dbReference type="Proteomes" id="UP000663760"/>
    </source>
</evidence>
<organism evidence="7 8">
    <name type="scientific">Spirodela intermedia</name>
    <name type="common">Intermediate duckweed</name>
    <dbReference type="NCBI Taxonomy" id="51605"/>
    <lineage>
        <taxon>Eukaryota</taxon>
        <taxon>Viridiplantae</taxon>
        <taxon>Streptophyta</taxon>
        <taxon>Embryophyta</taxon>
        <taxon>Tracheophyta</taxon>
        <taxon>Spermatophyta</taxon>
        <taxon>Magnoliopsida</taxon>
        <taxon>Liliopsida</taxon>
        <taxon>Araceae</taxon>
        <taxon>Lemnoideae</taxon>
        <taxon>Spirodela</taxon>
    </lineage>
</organism>
<keyword evidence="8" id="KW-1185">Reference proteome</keyword>
<dbReference type="EMBL" id="LR746267">
    <property type="protein sequence ID" value="CAA7394370.1"/>
    <property type="molecule type" value="Genomic_DNA"/>
</dbReference>
<protein>
    <recommendedName>
        <fullName evidence="6">MBD domain-containing protein</fullName>
    </recommendedName>
</protein>
<evidence type="ECO:0000256" key="3">
    <source>
        <dbReference type="ARBA" id="ARBA00023125"/>
    </source>
</evidence>
<evidence type="ECO:0000256" key="4">
    <source>
        <dbReference type="ARBA" id="ARBA00023163"/>
    </source>
</evidence>
<evidence type="ECO:0000313" key="7">
    <source>
        <dbReference type="EMBL" id="CAA7394370.1"/>
    </source>
</evidence>
<dbReference type="InterPro" id="IPR038945">
    <property type="entry name" value="MBD13-like"/>
</dbReference>
<accession>A0A7I8K9H7</accession>
<gene>
    <name evidence="7" type="ORF">SI8410_04005031</name>
</gene>
<dbReference type="InterPro" id="IPR001739">
    <property type="entry name" value="Methyl_CpG_DNA-bd"/>
</dbReference>
<dbReference type="GO" id="GO:0003677">
    <property type="term" value="F:DNA binding"/>
    <property type="evidence" value="ECO:0007669"/>
    <property type="project" value="UniProtKB-KW"/>
</dbReference>
<dbReference type="PANTHER" id="PTHR34067">
    <property type="entry name" value="OS04G0193200 PROTEIN"/>
    <property type="match status" value="1"/>
</dbReference>
<dbReference type="AlphaFoldDB" id="A0A7I8K9H7"/>
<evidence type="ECO:0000256" key="5">
    <source>
        <dbReference type="ARBA" id="ARBA00023242"/>
    </source>
</evidence>
<dbReference type="PROSITE" id="PS50982">
    <property type="entry name" value="MBD"/>
    <property type="match status" value="1"/>
</dbReference>
<comment type="subcellular location">
    <subcellularLocation>
        <location evidence="1">Nucleus</location>
    </subcellularLocation>
</comment>
<proteinExistence type="predicted"/>
<keyword evidence="4" id="KW-0804">Transcription</keyword>
<dbReference type="PANTHER" id="PTHR34067:SF20">
    <property type="entry name" value="OS08G0206700 PROTEIN"/>
    <property type="match status" value="1"/>
</dbReference>
<dbReference type="GO" id="GO:0005634">
    <property type="term" value="C:nucleus"/>
    <property type="evidence" value="ECO:0007669"/>
    <property type="project" value="UniProtKB-SubCell"/>
</dbReference>
<dbReference type="InterPro" id="IPR016177">
    <property type="entry name" value="DNA-bd_dom_sf"/>
</dbReference>
<dbReference type="SUPFAM" id="SSF54171">
    <property type="entry name" value="DNA-binding domain"/>
    <property type="match status" value="1"/>
</dbReference>
<keyword evidence="5" id="KW-0539">Nucleus</keyword>
<evidence type="ECO:0000256" key="1">
    <source>
        <dbReference type="ARBA" id="ARBA00004123"/>
    </source>
</evidence>
<feature type="domain" description="MBD" evidence="6">
    <location>
        <begin position="5"/>
        <end position="93"/>
    </location>
</feature>
<dbReference type="Proteomes" id="UP000663760">
    <property type="component" value="Chromosome 4"/>
</dbReference>
<evidence type="ECO:0000259" key="6">
    <source>
        <dbReference type="PROSITE" id="PS50982"/>
    </source>
</evidence>
<keyword evidence="3" id="KW-0238">DNA-binding</keyword>
<sequence>MDDDGVASPELPEWLPDGWIMKPVSRRDGSVERRAVALPTGISRYFIFAPFASYVSPVSGRTFRSRDEVLHYLDFESSDAVEAVKPSLRKLNAISPIWLPSGWILEIKTHKSGAKWVLCYFDLTSLTFISKKKKPPGVQPEEKHLCKSASDQKSISVDFRDDAIVETSPDGLPSSCIKEVKYGGNASHEDDPDGELAHCTRSGAVSEQLVLVTCVHQSGLLAWNSACSPFLLRPHLIKDLTL</sequence>
<dbReference type="Pfam" id="PF01429">
    <property type="entry name" value="MBD"/>
    <property type="match status" value="1"/>
</dbReference>
<dbReference type="OrthoDB" id="10072024at2759"/>
<name>A0A7I8K9H7_SPIIN</name>
<dbReference type="Gene3D" id="3.30.890.10">
    <property type="entry name" value="Methyl-cpg-binding Protein 2, Chain A"/>
    <property type="match status" value="1"/>
</dbReference>